<reference evidence="2" key="1">
    <citation type="journal article" date="2015" name="Nature">
        <title>Complex archaea that bridge the gap between prokaryotes and eukaryotes.</title>
        <authorList>
            <person name="Spang A."/>
            <person name="Saw J.H."/>
            <person name="Jorgensen S.L."/>
            <person name="Zaremba-Niedzwiedzka K."/>
            <person name="Martijn J."/>
            <person name="Lind A.E."/>
            <person name="van Eijk R."/>
            <person name="Schleper C."/>
            <person name="Guy L."/>
            <person name="Ettema T.J."/>
        </authorList>
    </citation>
    <scope>NUCLEOTIDE SEQUENCE</scope>
</reference>
<evidence type="ECO:0000256" key="1">
    <source>
        <dbReference type="SAM" id="MobiDB-lite"/>
    </source>
</evidence>
<comment type="caution">
    <text evidence="2">The sequence shown here is derived from an EMBL/GenBank/DDBJ whole genome shotgun (WGS) entry which is preliminary data.</text>
</comment>
<sequence>DSTRIAFFYVCINTFMVDSNDPRKFLQRNCSKATAPQARKSDFFGTLGKVGDLEVLNNVDNVIGQGLRALETISNQIRLGEGAPRVFSDPDTSQEAGADAVHEELGIDPNQARTEGVRFNPTVANRALGQATAIYERVRQGNFEVRDVPEAIQDFGNLSQLLGGIFTPLPGENNNSDRFCDPSPYAVDLINLAPKHKFMFVVEFVFSNAYVADFRDHNFAFVIKRSSRPNMNFEYEDVNYYNFRTKVLKKSEYQPMTMTFYDDMTDNALRFYARYMQIISPVSRSVGDGTSTMFEESGMSFLQASRAEDGSLIQDGVNSASINAVGNTTKTIIDYVNLYHIVHAGRDVDVYRFDNPRIQTMSLDDLDMTDGGTGTEVTIEFNYDGLLIAPAQDIHDFAGRITGITSGGLYPLVPHVTPTAATGSGEGGKLGHFSSSTKTDDQNPSTATDSDG</sequence>
<organism evidence="2">
    <name type="scientific">marine sediment metagenome</name>
    <dbReference type="NCBI Taxonomy" id="412755"/>
    <lineage>
        <taxon>unclassified sequences</taxon>
        <taxon>metagenomes</taxon>
        <taxon>ecological metagenomes</taxon>
    </lineage>
</organism>
<protein>
    <submittedName>
        <fullName evidence="2">Uncharacterized protein</fullName>
    </submittedName>
</protein>
<accession>A0A0F9BBN6</accession>
<evidence type="ECO:0000313" key="2">
    <source>
        <dbReference type="EMBL" id="KKL19319.1"/>
    </source>
</evidence>
<gene>
    <name evidence="2" type="ORF">LCGC14_2466660</name>
</gene>
<name>A0A0F9BBN6_9ZZZZ</name>
<dbReference type="AlphaFoldDB" id="A0A0F9BBN6"/>
<feature type="region of interest" description="Disordered" evidence="1">
    <location>
        <begin position="420"/>
        <end position="452"/>
    </location>
</feature>
<feature type="non-terminal residue" evidence="2">
    <location>
        <position position="1"/>
    </location>
</feature>
<dbReference type="EMBL" id="LAZR01038530">
    <property type="protein sequence ID" value="KKL19319.1"/>
    <property type="molecule type" value="Genomic_DNA"/>
</dbReference>
<feature type="compositionally biased region" description="Polar residues" evidence="1">
    <location>
        <begin position="433"/>
        <end position="452"/>
    </location>
</feature>
<proteinExistence type="predicted"/>